<dbReference type="RefSeq" id="WP_204630842.1">
    <property type="nucleotide sequence ID" value="NZ_BSOC01000004.1"/>
</dbReference>
<dbReference type="EMBL" id="JADIKF010000037">
    <property type="protein sequence ID" value="MBM7129225.1"/>
    <property type="molecule type" value="Genomic_DNA"/>
</dbReference>
<keyword evidence="3" id="KW-1185">Reference proteome</keyword>
<protein>
    <recommendedName>
        <fullName evidence="1">XAC0095-like domain-containing protein</fullName>
    </recommendedName>
</protein>
<gene>
    <name evidence="2" type="ORF">ISS99_06795</name>
</gene>
<sequence>MKAFKPAAMTLRGYVLHEEQYRKLEQLRDQLFLMAKVIYASTEEEEDVLLEVRRSNLGQLLEDFGLRVDEVVTALQCDGHRLQTPSQWH</sequence>
<name>A0ABS2KDH1_9GAMM</name>
<evidence type="ECO:0000259" key="1">
    <source>
        <dbReference type="Pfam" id="PF26642"/>
    </source>
</evidence>
<dbReference type="InterPro" id="IPR058099">
    <property type="entry name" value="T3SS_XAC0095_dom"/>
</dbReference>
<accession>A0ABS2KDH1</accession>
<dbReference type="NCBIfam" id="NF047335">
    <property type="entry name" value="T3SS_XAC0095"/>
    <property type="match status" value="1"/>
</dbReference>
<comment type="caution">
    <text evidence="2">The sequence shown here is derived from an EMBL/GenBank/DDBJ whole genome shotgun (WGS) entry which is preliminary data.</text>
</comment>
<proteinExistence type="predicted"/>
<evidence type="ECO:0000313" key="2">
    <source>
        <dbReference type="EMBL" id="MBM7129225.1"/>
    </source>
</evidence>
<dbReference type="Pfam" id="PF26642">
    <property type="entry name" value="XAC0095_dom"/>
    <property type="match status" value="1"/>
</dbReference>
<dbReference type="Proteomes" id="UP001430193">
    <property type="component" value="Unassembled WGS sequence"/>
</dbReference>
<feature type="domain" description="XAC0095-like" evidence="1">
    <location>
        <begin position="12"/>
        <end position="76"/>
    </location>
</feature>
<reference evidence="2" key="1">
    <citation type="submission" date="2020-10" db="EMBL/GenBank/DDBJ databases">
        <title>Phylogeny of dyella-like bacteria.</title>
        <authorList>
            <person name="Fu J."/>
        </authorList>
    </citation>
    <scope>NUCLEOTIDE SEQUENCE</scope>
    <source>
        <strain evidence="2">DHON07</strain>
    </source>
</reference>
<evidence type="ECO:0000313" key="3">
    <source>
        <dbReference type="Proteomes" id="UP001430193"/>
    </source>
</evidence>
<organism evidence="2 3">
    <name type="scientific">Dyella mobilis</name>
    <dbReference type="NCBI Taxonomy" id="1849582"/>
    <lineage>
        <taxon>Bacteria</taxon>
        <taxon>Pseudomonadati</taxon>
        <taxon>Pseudomonadota</taxon>
        <taxon>Gammaproteobacteria</taxon>
        <taxon>Lysobacterales</taxon>
        <taxon>Rhodanobacteraceae</taxon>
        <taxon>Dyella</taxon>
    </lineage>
</organism>